<dbReference type="AlphaFoldDB" id="W7INS7"/>
<keyword evidence="3" id="KW-1185">Reference proteome</keyword>
<name>W7INS7_9PSEU</name>
<dbReference type="RefSeq" id="WP_035282143.1">
    <property type="nucleotide sequence ID" value="NZ_AYXG01000090.1"/>
</dbReference>
<evidence type="ECO:0000256" key="1">
    <source>
        <dbReference type="SAM" id="Phobius"/>
    </source>
</evidence>
<dbReference type="STRING" id="909613.UO65_2647"/>
<dbReference type="EMBL" id="AYXG01000090">
    <property type="protein sequence ID" value="EWC62043.1"/>
    <property type="molecule type" value="Genomic_DNA"/>
</dbReference>
<feature type="transmembrane region" description="Helical" evidence="1">
    <location>
        <begin position="12"/>
        <end position="37"/>
    </location>
</feature>
<sequence>MRLTSTAPRTVLGAGALIGLQALVALGFTVFLVFQAFGGDTSFNTGTVLGEAAYFAVLTAGVAACSAGLLLGKTWSRSPSIVLQVLLAGAAWYALGPSGRPDIGIPVGLGCLVTLVLLFHPATTAWAEGLGDE</sequence>
<gene>
    <name evidence="2" type="ORF">UO65_2647</name>
</gene>
<reference evidence="2 3" key="1">
    <citation type="journal article" date="2014" name="Genome Announc.">
        <title>Draft Genome Sequence of the Antitrypanosomally Active Sponge-Associated Bacterium Actinokineospora sp. Strain EG49.</title>
        <authorList>
            <person name="Harjes J."/>
            <person name="Ryu T."/>
            <person name="Abdelmohsen U.R."/>
            <person name="Moitinho-Silva L."/>
            <person name="Horn H."/>
            <person name="Ravasi T."/>
            <person name="Hentschel U."/>
        </authorList>
    </citation>
    <scope>NUCLEOTIDE SEQUENCE [LARGE SCALE GENOMIC DNA]</scope>
    <source>
        <strain evidence="2 3">EG49</strain>
    </source>
</reference>
<dbReference type="OrthoDB" id="3694513at2"/>
<evidence type="ECO:0000313" key="3">
    <source>
        <dbReference type="Proteomes" id="UP000019277"/>
    </source>
</evidence>
<protein>
    <submittedName>
        <fullName evidence="2">Putative conserved integral membrane protein</fullName>
    </submittedName>
</protein>
<keyword evidence="1" id="KW-0472">Membrane</keyword>
<comment type="caution">
    <text evidence="2">The sequence shown here is derived from an EMBL/GenBank/DDBJ whole genome shotgun (WGS) entry which is preliminary data.</text>
</comment>
<keyword evidence="1" id="KW-1133">Transmembrane helix</keyword>
<feature type="transmembrane region" description="Helical" evidence="1">
    <location>
        <begin position="107"/>
        <end position="127"/>
    </location>
</feature>
<keyword evidence="1" id="KW-0812">Transmembrane</keyword>
<feature type="transmembrane region" description="Helical" evidence="1">
    <location>
        <begin position="78"/>
        <end position="95"/>
    </location>
</feature>
<dbReference type="eggNOG" id="ENOG5033KSC">
    <property type="taxonomic scope" value="Bacteria"/>
</dbReference>
<proteinExistence type="predicted"/>
<evidence type="ECO:0000313" key="2">
    <source>
        <dbReference type="EMBL" id="EWC62043.1"/>
    </source>
</evidence>
<feature type="transmembrane region" description="Helical" evidence="1">
    <location>
        <begin position="52"/>
        <end position="71"/>
    </location>
</feature>
<accession>W7INS7</accession>
<organism evidence="2 3">
    <name type="scientific">Actinokineospora spheciospongiae</name>
    <dbReference type="NCBI Taxonomy" id="909613"/>
    <lineage>
        <taxon>Bacteria</taxon>
        <taxon>Bacillati</taxon>
        <taxon>Actinomycetota</taxon>
        <taxon>Actinomycetes</taxon>
        <taxon>Pseudonocardiales</taxon>
        <taxon>Pseudonocardiaceae</taxon>
        <taxon>Actinokineospora</taxon>
    </lineage>
</organism>
<dbReference type="Proteomes" id="UP000019277">
    <property type="component" value="Unassembled WGS sequence"/>
</dbReference>